<dbReference type="AlphaFoldDB" id="A0A255YEU8"/>
<keyword evidence="3" id="KW-1185">Reference proteome</keyword>
<evidence type="ECO:0000256" key="1">
    <source>
        <dbReference type="SAM" id="Phobius"/>
    </source>
</evidence>
<feature type="transmembrane region" description="Helical" evidence="1">
    <location>
        <begin position="39"/>
        <end position="64"/>
    </location>
</feature>
<reference evidence="2 3" key="1">
    <citation type="submission" date="2017-07" db="EMBL/GenBank/DDBJ databases">
        <title>Sandarakinorhabdus cyanobacteriorum sp. nov., a novel bacterium isolated from cyanobacterial aggregates in a eutrophic lake.</title>
        <authorList>
            <person name="Cai H."/>
        </authorList>
    </citation>
    <scope>NUCLEOTIDE SEQUENCE [LARGE SCALE GENOMIC DNA]</scope>
    <source>
        <strain evidence="2 3">TH057</strain>
    </source>
</reference>
<keyword evidence="1" id="KW-1133">Transmembrane helix</keyword>
<feature type="transmembrane region" description="Helical" evidence="1">
    <location>
        <begin position="215"/>
        <end position="233"/>
    </location>
</feature>
<evidence type="ECO:0008006" key="4">
    <source>
        <dbReference type="Google" id="ProtNLM"/>
    </source>
</evidence>
<evidence type="ECO:0000313" key="3">
    <source>
        <dbReference type="Proteomes" id="UP000216991"/>
    </source>
</evidence>
<keyword evidence="1" id="KW-0812">Transmembrane</keyword>
<name>A0A255YEU8_9SPHN</name>
<proteinExistence type="predicted"/>
<feature type="transmembrane region" description="Helical" evidence="1">
    <location>
        <begin position="187"/>
        <end position="209"/>
    </location>
</feature>
<dbReference type="RefSeq" id="WP_094473904.1">
    <property type="nucleotide sequence ID" value="NZ_NOXT01000112.1"/>
</dbReference>
<feature type="transmembrane region" description="Helical" evidence="1">
    <location>
        <begin position="116"/>
        <end position="138"/>
    </location>
</feature>
<comment type="caution">
    <text evidence="2">The sequence shown here is derived from an EMBL/GenBank/DDBJ whole genome shotgun (WGS) entry which is preliminary data.</text>
</comment>
<protein>
    <recommendedName>
        <fullName evidence="4">DUF2306 domain-containing protein</fullName>
    </recommendedName>
</protein>
<gene>
    <name evidence="2" type="ORF">CHU93_09860</name>
</gene>
<feature type="transmembrane region" description="Helical" evidence="1">
    <location>
        <begin position="150"/>
        <end position="167"/>
    </location>
</feature>
<dbReference type="OrthoDB" id="5984490at2"/>
<dbReference type="Proteomes" id="UP000216991">
    <property type="component" value="Unassembled WGS sequence"/>
</dbReference>
<accession>A0A255YEU8</accession>
<organism evidence="2 3">
    <name type="scientific">Sandarakinorhabdus cyanobacteriorum</name>
    <dbReference type="NCBI Taxonomy" id="1981098"/>
    <lineage>
        <taxon>Bacteria</taxon>
        <taxon>Pseudomonadati</taxon>
        <taxon>Pseudomonadota</taxon>
        <taxon>Alphaproteobacteria</taxon>
        <taxon>Sphingomonadales</taxon>
        <taxon>Sphingosinicellaceae</taxon>
        <taxon>Sandarakinorhabdus</taxon>
    </lineage>
</organism>
<keyword evidence="1" id="KW-0472">Membrane</keyword>
<feature type="transmembrane region" description="Helical" evidence="1">
    <location>
        <begin position="6"/>
        <end position="27"/>
    </location>
</feature>
<dbReference type="EMBL" id="NOXT01000112">
    <property type="protein sequence ID" value="OYQ27772.1"/>
    <property type="molecule type" value="Genomic_DNA"/>
</dbReference>
<evidence type="ECO:0000313" key="2">
    <source>
        <dbReference type="EMBL" id="OYQ27772.1"/>
    </source>
</evidence>
<sequence>MPWLFNLFLAIHIGAGVVALTSFWGAVLTRKGGPAHRWWGFVFSAAIYTAAAQALGMGGLSLVWPLAMHPQLTDAVLYRGMFGTMMVYLGLLAMSMTRYGLVMVSNRRNHPGNRHWSMLAVQGGTMLAAGVCLAHGLYLLNRNGLVMEPILMVMVALLGFGTSTTYFRYTFSTPANPRAYIPEHFKAMVATGIAAYTAFLSVGLIEMFPKHAFNPAIWAIPTLFGLAIIVHYLRRYRPATKAQPAQT</sequence>
<feature type="transmembrane region" description="Helical" evidence="1">
    <location>
        <begin position="76"/>
        <end position="95"/>
    </location>
</feature>